<feature type="transmembrane region" description="Helical" evidence="2">
    <location>
        <begin position="180"/>
        <end position="213"/>
    </location>
</feature>
<accession>A0A6A6BFP7</accession>
<dbReference type="EMBL" id="ML995487">
    <property type="protein sequence ID" value="KAF2141321.1"/>
    <property type="molecule type" value="Genomic_DNA"/>
</dbReference>
<evidence type="ECO:0000256" key="2">
    <source>
        <dbReference type="SAM" id="Phobius"/>
    </source>
</evidence>
<feature type="transmembrane region" description="Helical" evidence="2">
    <location>
        <begin position="131"/>
        <end position="156"/>
    </location>
</feature>
<evidence type="ECO:0000313" key="3">
    <source>
        <dbReference type="EMBL" id="KAF2141321.1"/>
    </source>
</evidence>
<feature type="transmembrane region" description="Helical" evidence="2">
    <location>
        <begin position="75"/>
        <end position="95"/>
    </location>
</feature>
<keyword evidence="4" id="KW-1185">Reference proteome</keyword>
<dbReference type="Proteomes" id="UP000799438">
    <property type="component" value="Unassembled WGS sequence"/>
</dbReference>
<sequence>MASSDRSCKWPFAHWWEGYVEDKRESTTTTKSKAEKYIIEQGPAVRFDCPSLVYVLPFLSGYLCFSVYLAHPLYVLLGGSSTVGFVAFCALLATLGTAIKASMASKMPRTIVLVSVLAMILEWATSANSSWWLGCLCWLVTSSTWLILWGVGAGLAKTEEWDESKDRTPRPFRGSYNKDFLAGIFAYSAFFMLAEFVAFLGLLTFAACAQALWQEHFPSWFSSLLDYCFSTENASLLFIVFVLGPLAWQVFIFTLCNRYLLTRDEIRRAIADAEAVDRAVDMEAGSGQNEVEPRQEEPRSRQNEDELSQQTTGESEHGKTSPRPEDTELKQDKAQFTQAEIESEGDGADWVAVSDLK</sequence>
<organism evidence="3 4">
    <name type="scientific">Aplosporella prunicola CBS 121167</name>
    <dbReference type="NCBI Taxonomy" id="1176127"/>
    <lineage>
        <taxon>Eukaryota</taxon>
        <taxon>Fungi</taxon>
        <taxon>Dikarya</taxon>
        <taxon>Ascomycota</taxon>
        <taxon>Pezizomycotina</taxon>
        <taxon>Dothideomycetes</taxon>
        <taxon>Dothideomycetes incertae sedis</taxon>
        <taxon>Botryosphaeriales</taxon>
        <taxon>Aplosporellaceae</taxon>
        <taxon>Aplosporella</taxon>
    </lineage>
</organism>
<evidence type="ECO:0000313" key="4">
    <source>
        <dbReference type="Proteomes" id="UP000799438"/>
    </source>
</evidence>
<keyword evidence="2" id="KW-0472">Membrane</keyword>
<feature type="compositionally biased region" description="Basic and acidic residues" evidence="1">
    <location>
        <begin position="291"/>
        <end position="304"/>
    </location>
</feature>
<evidence type="ECO:0000256" key="1">
    <source>
        <dbReference type="SAM" id="MobiDB-lite"/>
    </source>
</evidence>
<dbReference type="AlphaFoldDB" id="A0A6A6BFP7"/>
<feature type="region of interest" description="Disordered" evidence="1">
    <location>
        <begin position="281"/>
        <end position="357"/>
    </location>
</feature>
<dbReference type="RefSeq" id="XP_033397034.1">
    <property type="nucleotide sequence ID" value="XM_033545186.1"/>
</dbReference>
<feature type="transmembrane region" description="Helical" evidence="2">
    <location>
        <begin position="233"/>
        <end position="260"/>
    </location>
</feature>
<keyword evidence="2" id="KW-1133">Transmembrane helix</keyword>
<protein>
    <submittedName>
        <fullName evidence="3">Uncharacterized protein</fullName>
    </submittedName>
</protein>
<feature type="transmembrane region" description="Helical" evidence="2">
    <location>
        <begin position="51"/>
        <end position="69"/>
    </location>
</feature>
<reference evidence="3" key="1">
    <citation type="journal article" date="2020" name="Stud. Mycol.">
        <title>101 Dothideomycetes genomes: a test case for predicting lifestyles and emergence of pathogens.</title>
        <authorList>
            <person name="Haridas S."/>
            <person name="Albert R."/>
            <person name="Binder M."/>
            <person name="Bloem J."/>
            <person name="Labutti K."/>
            <person name="Salamov A."/>
            <person name="Andreopoulos B."/>
            <person name="Baker S."/>
            <person name="Barry K."/>
            <person name="Bills G."/>
            <person name="Bluhm B."/>
            <person name="Cannon C."/>
            <person name="Castanera R."/>
            <person name="Culley D."/>
            <person name="Daum C."/>
            <person name="Ezra D."/>
            <person name="Gonzalez J."/>
            <person name="Henrissat B."/>
            <person name="Kuo A."/>
            <person name="Liang C."/>
            <person name="Lipzen A."/>
            <person name="Lutzoni F."/>
            <person name="Magnuson J."/>
            <person name="Mondo S."/>
            <person name="Nolan M."/>
            <person name="Ohm R."/>
            <person name="Pangilinan J."/>
            <person name="Park H.-J."/>
            <person name="Ramirez L."/>
            <person name="Alfaro M."/>
            <person name="Sun H."/>
            <person name="Tritt A."/>
            <person name="Yoshinaga Y."/>
            <person name="Zwiers L.-H."/>
            <person name="Turgeon B."/>
            <person name="Goodwin S."/>
            <person name="Spatafora J."/>
            <person name="Crous P."/>
            <person name="Grigoriev I."/>
        </authorList>
    </citation>
    <scope>NUCLEOTIDE SEQUENCE</scope>
    <source>
        <strain evidence="3">CBS 121167</strain>
    </source>
</reference>
<keyword evidence="2" id="KW-0812">Transmembrane</keyword>
<gene>
    <name evidence="3" type="ORF">K452DRAFT_333999</name>
</gene>
<feature type="transmembrane region" description="Helical" evidence="2">
    <location>
        <begin position="107"/>
        <end position="125"/>
    </location>
</feature>
<feature type="compositionally biased region" description="Basic and acidic residues" evidence="1">
    <location>
        <begin position="314"/>
        <end position="333"/>
    </location>
</feature>
<proteinExistence type="predicted"/>
<name>A0A6A6BFP7_9PEZI</name>
<dbReference type="GeneID" id="54302684"/>